<evidence type="ECO:0000313" key="3">
    <source>
        <dbReference type="Proteomes" id="UP000027265"/>
    </source>
</evidence>
<keyword evidence="3" id="KW-1185">Reference proteome</keyword>
<dbReference type="Proteomes" id="UP000027265">
    <property type="component" value="Unassembled WGS sequence"/>
</dbReference>
<evidence type="ECO:0000313" key="2">
    <source>
        <dbReference type="EMBL" id="KDQ51735.1"/>
    </source>
</evidence>
<dbReference type="EMBL" id="KL197745">
    <property type="protein sequence ID" value="KDQ51735.1"/>
    <property type="molecule type" value="Genomic_DNA"/>
</dbReference>
<accession>A0A067PD16</accession>
<reference evidence="3" key="1">
    <citation type="journal article" date="2014" name="Proc. Natl. Acad. Sci. U.S.A.">
        <title>Extensive sampling of basidiomycete genomes demonstrates inadequacy of the white-rot/brown-rot paradigm for wood decay fungi.</title>
        <authorList>
            <person name="Riley R."/>
            <person name="Salamov A.A."/>
            <person name="Brown D.W."/>
            <person name="Nagy L.G."/>
            <person name="Floudas D."/>
            <person name="Held B.W."/>
            <person name="Levasseur A."/>
            <person name="Lombard V."/>
            <person name="Morin E."/>
            <person name="Otillar R."/>
            <person name="Lindquist E.A."/>
            <person name="Sun H."/>
            <person name="LaButti K.M."/>
            <person name="Schmutz J."/>
            <person name="Jabbour D."/>
            <person name="Luo H."/>
            <person name="Baker S.E."/>
            <person name="Pisabarro A.G."/>
            <person name="Walton J.D."/>
            <person name="Blanchette R.A."/>
            <person name="Henrissat B."/>
            <person name="Martin F."/>
            <person name="Cullen D."/>
            <person name="Hibbett D.S."/>
            <person name="Grigoriev I.V."/>
        </authorList>
    </citation>
    <scope>NUCLEOTIDE SEQUENCE [LARGE SCALE GENOMIC DNA]</scope>
    <source>
        <strain evidence="3">MUCL 33604</strain>
    </source>
</reference>
<dbReference type="AlphaFoldDB" id="A0A067PD16"/>
<dbReference type="OrthoDB" id="2798025at2759"/>
<dbReference type="InParanoid" id="A0A067PD16"/>
<proteinExistence type="predicted"/>
<gene>
    <name evidence="2" type="ORF">JAAARDRAFT_198816</name>
</gene>
<evidence type="ECO:0000256" key="1">
    <source>
        <dbReference type="SAM" id="MobiDB-lite"/>
    </source>
</evidence>
<dbReference type="HOGENOM" id="CLU_092536_1_0_1"/>
<sequence length="244" mass="26669">MLTTCGASDSFPYQDATGLACGIIENATRLILEKQVSEKVSCHQCGVILKDIDVRGHVGGHILRSLWGVGEDKLRQQVDSILPCGFCGHTSCSIDLLSLSARTLQSHSSCSRSHKFSYGPATKFSKNTPSTNVPLFCTLCPLNPSSKKHPVFWKYNMRHHIKDYHPHKWNSLLDEPSGLDPALSEKFSISPQEYSALGITRTPGALITNEIPQTRTTTTTKSKAKRKATSQPEAGPSKSKKCGS</sequence>
<name>A0A067PD16_9AGAM</name>
<organism evidence="2 3">
    <name type="scientific">Jaapia argillacea MUCL 33604</name>
    <dbReference type="NCBI Taxonomy" id="933084"/>
    <lineage>
        <taxon>Eukaryota</taxon>
        <taxon>Fungi</taxon>
        <taxon>Dikarya</taxon>
        <taxon>Basidiomycota</taxon>
        <taxon>Agaricomycotina</taxon>
        <taxon>Agaricomycetes</taxon>
        <taxon>Agaricomycetidae</taxon>
        <taxon>Jaapiales</taxon>
        <taxon>Jaapiaceae</taxon>
        <taxon>Jaapia</taxon>
    </lineage>
</organism>
<feature type="region of interest" description="Disordered" evidence="1">
    <location>
        <begin position="205"/>
        <end position="244"/>
    </location>
</feature>
<protein>
    <submittedName>
        <fullName evidence="2">Uncharacterized protein</fullName>
    </submittedName>
</protein>